<dbReference type="GO" id="GO:0004497">
    <property type="term" value="F:monooxygenase activity"/>
    <property type="evidence" value="ECO:0007669"/>
    <property type="project" value="UniProtKB-KW"/>
</dbReference>
<evidence type="ECO:0000256" key="2">
    <source>
        <dbReference type="ARBA" id="ARBA00010617"/>
    </source>
</evidence>
<gene>
    <name evidence="9" type="ORF">BU16DRAFT_623271</name>
</gene>
<keyword evidence="5 7" id="KW-0408">Iron</keyword>
<dbReference type="AlphaFoldDB" id="A0A6A6Q9B1"/>
<dbReference type="Gene3D" id="1.10.630.10">
    <property type="entry name" value="Cytochrome P450"/>
    <property type="match status" value="1"/>
</dbReference>
<keyword evidence="3 7" id="KW-0479">Metal-binding</keyword>
<keyword evidence="10" id="KW-1185">Reference proteome</keyword>
<dbReference type="Proteomes" id="UP000799750">
    <property type="component" value="Unassembled WGS sequence"/>
</dbReference>
<feature type="transmembrane region" description="Helical" evidence="8">
    <location>
        <begin position="33"/>
        <end position="55"/>
    </location>
</feature>
<evidence type="ECO:0000256" key="3">
    <source>
        <dbReference type="ARBA" id="ARBA00022723"/>
    </source>
</evidence>
<dbReference type="OrthoDB" id="655030at2759"/>
<evidence type="ECO:0000256" key="4">
    <source>
        <dbReference type="ARBA" id="ARBA00023002"/>
    </source>
</evidence>
<dbReference type="GO" id="GO:0016705">
    <property type="term" value="F:oxidoreductase activity, acting on paired donors, with incorporation or reduction of molecular oxygen"/>
    <property type="evidence" value="ECO:0007669"/>
    <property type="project" value="InterPro"/>
</dbReference>
<comment type="cofactor">
    <cofactor evidence="1 7">
        <name>heme</name>
        <dbReference type="ChEBI" id="CHEBI:30413"/>
    </cofactor>
</comment>
<organism evidence="9 10">
    <name type="scientific">Lophium mytilinum</name>
    <dbReference type="NCBI Taxonomy" id="390894"/>
    <lineage>
        <taxon>Eukaryota</taxon>
        <taxon>Fungi</taxon>
        <taxon>Dikarya</taxon>
        <taxon>Ascomycota</taxon>
        <taxon>Pezizomycotina</taxon>
        <taxon>Dothideomycetes</taxon>
        <taxon>Pleosporomycetidae</taxon>
        <taxon>Mytilinidiales</taxon>
        <taxon>Mytilinidiaceae</taxon>
        <taxon>Lophium</taxon>
    </lineage>
</organism>
<dbReference type="InterPro" id="IPR050121">
    <property type="entry name" value="Cytochrome_P450_monoxygenase"/>
</dbReference>
<sequence>MEIVKSDPGVTAAVSAGVLGLVSHQIFKRNEPTVYSFASHVLIVNAGLTVLYKYLQGTVDQLAVVALVDFFVYLLTLSSSIVLYRVFFHPLNQYPGPILCKITRFASSWHVMTRDSHEWQMSLHKKYGDVVRLSPNELSFISASSVDQLHGSKAGKLARGPFYSGDPNRPADSMLSTQDLNEHRWRRKTWERGFGSKQLRDFEPRVIRLLDMLVSQLRERVGTTQNMTRWSEYFAYDVMSDLAFSEDFGMLKAAKPHPYIPALHDATRLLVIASQTPWIRPLMPWFPVEAQSKKAGKEFARISRETYLRRKAREVKEPDMYEYIASPDRSGPRPLTEAEVVADSALLIAAGAVSTALSITFMFFHLLQDPKQMARLQSEIDSCWDGVTLLDVTMLAPQRAPYLDGCINESLRLWPPAPNGMQRRTPSDGVVVDGRFVPGGTQVSNHTMGIQRDARHFTNPDAFIPERWIDSERPADWNHDVRTFIPFTIGQFACLGKNLAYQELRLFMGGVVRNFEFRFAEGFRTEVFEGQIKYKGTFLIGELPVVFSDRKAS</sequence>
<dbReference type="PANTHER" id="PTHR24305:SF187">
    <property type="entry name" value="P450, PUTATIVE (EUROFUNG)-RELATED"/>
    <property type="match status" value="1"/>
</dbReference>
<evidence type="ECO:0000256" key="1">
    <source>
        <dbReference type="ARBA" id="ARBA00001971"/>
    </source>
</evidence>
<keyword evidence="7" id="KW-0349">Heme</keyword>
<dbReference type="SUPFAM" id="SSF48264">
    <property type="entry name" value="Cytochrome P450"/>
    <property type="match status" value="1"/>
</dbReference>
<dbReference type="GO" id="GO:0005506">
    <property type="term" value="F:iron ion binding"/>
    <property type="evidence" value="ECO:0007669"/>
    <property type="project" value="InterPro"/>
</dbReference>
<name>A0A6A6Q9B1_9PEZI</name>
<dbReference type="InterPro" id="IPR001128">
    <property type="entry name" value="Cyt_P450"/>
</dbReference>
<keyword evidence="4" id="KW-0560">Oxidoreductase</keyword>
<dbReference type="InterPro" id="IPR036396">
    <property type="entry name" value="Cyt_P450_sf"/>
</dbReference>
<dbReference type="CDD" id="cd11061">
    <property type="entry name" value="CYP67-like"/>
    <property type="match status" value="1"/>
</dbReference>
<evidence type="ECO:0000313" key="9">
    <source>
        <dbReference type="EMBL" id="KAF2489018.1"/>
    </source>
</evidence>
<dbReference type="EMBL" id="MU004200">
    <property type="protein sequence ID" value="KAF2489018.1"/>
    <property type="molecule type" value="Genomic_DNA"/>
</dbReference>
<reference evidence="9" key="1">
    <citation type="journal article" date="2020" name="Stud. Mycol.">
        <title>101 Dothideomycetes genomes: a test case for predicting lifestyles and emergence of pathogens.</title>
        <authorList>
            <person name="Haridas S."/>
            <person name="Albert R."/>
            <person name="Binder M."/>
            <person name="Bloem J."/>
            <person name="Labutti K."/>
            <person name="Salamov A."/>
            <person name="Andreopoulos B."/>
            <person name="Baker S."/>
            <person name="Barry K."/>
            <person name="Bills G."/>
            <person name="Bluhm B."/>
            <person name="Cannon C."/>
            <person name="Castanera R."/>
            <person name="Culley D."/>
            <person name="Daum C."/>
            <person name="Ezra D."/>
            <person name="Gonzalez J."/>
            <person name="Henrissat B."/>
            <person name="Kuo A."/>
            <person name="Liang C."/>
            <person name="Lipzen A."/>
            <person name="Lutzoni F."/>
            <person name="Magnuson J."/>
            <person name="Mondo S."/>
            <person name="Nolan M."/>
            <person name="Ohm R."/>
            <person name="Pangilinan J."/>
            <person name="Park H.-J."/>
            <person name="Ramirez L."/>
            <person name="Alfaro M."/>
            <person name="Sun H."/>
            <person name="Tritt A."/>
            <person name="Yoshinaga Y."/>
            <person name="Zwiers L.-H."/>
            <person name="Turgeon B."/>
            <person name="Goodwin S."/>
            <person name="Spatafora J."/>
            <person name="Crous P."/>
            <person name="Grigoriev I."/>
        </authorList>
    </citation>
    <scope>NUCLEOTIDE SEQUENCE</scope>
    <source>
        <strain evidence="9">CBS 269.34</strain>
    </source>
</reference>
<evidence type="ECO:0000256" key="7">
    <source>
        <dbReference type="PIRSR" id="PIRSR602401-1"/>
    </source>
</evidence>
<comment type="similarity">
    <text evidence="2">Belongs to the cytochrome P450 family.</text>
</comment>
<dbReference type="PRINTS" id="PR00385">
    <property type="entry name" value="P450"/>
</dbReference>
<keyword evidence="8" id="KW-0812">Transmembrane</keyword>
<keyword evidence="6" id="KW-0503">Monooxygenase</keyword>
<dbReference type="Pfam" id="PF00067">
    <property type="entry name" value="p450"/>
    <property type="match status" value="1"/>
</dbReference>
<evidence type="ECO:0000313" key="10">
    <source>
        <dbReference type="Proteomes" id="UP000799750"/>
    </source>
</evidence>
<feature type="transmembrane region" description="Helical" evidence="8">
    <location>
        <begin position="62"/>
        <end position="87"/>
    </location>
</feature>
<dbReference type="InterPro" id="IPR002401">
    <property type="entry name" value="Cyt_P450_E_grp-I"/>
</dbReference>
<keyword evidence="8" id="KW-0472">Membrane</keyword>
<dbReference type="GO" id="GO:0020037">
    <property type="term" value="F:heme binding"/>
    <property type="evidence" value="ECO:0007669"/>
    <property type="project" value="InterPro"/>
</dbReference>
<accession>A0A6A6Q9B1</accession>
<keyword evidence="8" id="KW-1133">Transmembrane helix</keyword>
<dbReference type="PANTHER" id="PTHR24305">
    <property type="entry name" value="CYTOCHROME P450"/>
    <property type="match status" value="1"/>
</dbReference>
<proteinExistence type="inferred from homology"/>
<feature type="binding site" description="axial binding residue" evidence="7">
    <location>
        <position position="494"/>
    </location>
    <ligand>
        <name>heme</name>
        <dbReference type="ChEBI" id="CHEBI:30413"/>
    </ligand>
    <ligandPart>
        <name>Fe</name>
        <dbReference type="ChEBI" id="CHEBI:18248"/>
    </ligandPart>
</feature>
<protein>
    <submittedName>
        <fullName evidence="9">Cytochrome P450</fullName>
    </submittedName>
</protein>
<feature type="transmembrane region" description="Helical" evidence="8">
    <location>
        <begin position="345"/>
        <end position="367"/>
    </location>
</feature>
<evidence type="ECO:0000256" key="5">
    <source>
        <dbReference type="ARBA" id="ARBA00023004"/>
    </source>
</evidence>
<evidence type="ECO:0000256" key="8">
    <source>
        <dbReference type="SAM" id="Phobius"/>
    </source>
</evidence>
<evidence type="ECO:0000256" key="6">
    <source>
        <dbReference type="ARBA" id="ARBA00023033"/>
    </source>
</evidence>
<dbReference type="PRINTS" id="PR00463">
    <property type="entry name" value="EP450I"/>
</dbReference>